<name>A0AAE0MIT1_9PEZI</name>
<evidence type="ECO:0000313" key="2">
    <source>
        <dbReference type="EMBL" id="KAK3333228.1"/>
    </source>
</evidence>
<keyword evidence="1" id="KW-0472">Membrane</keyword>
<keyword evidence="1" id="KW-0812">Transmembrane</keyword>
<dbReference type="Proteomes" id="UP001286456">
    <property type="component" value="Unassembled WGS sequence"/>
</dbReference>
<proteinExistence type="predicted"/>
<reference evidence="2" key="1">
    <citation type="journal article" date="2023" name="Mol. Phylogenet. Evol.">
        <title>Genome-scale phylogeny and comparative genomics of the fungal order Sordariales.</title>
        <authorList>
            <person name="Hensen N."/>
            <person name="Bonometti L."/>
            <person name="Westerberg I."/>
            <person name="Brannstrom I.O."/>
            <person name="Guillou S."/>
            <person name="Cros-Aarteil S."/>
            <person name="Calhoun S."/>
            <person name="Haridas S."/>
            <person name="Kuo A."/>
            <person name="Mondo S."/>
            <person name="Pangilinan J."/>
            <person name="Riley R."/>
            <person name="LaButti K."/>
            <person name="Andreopoulos B."/>
            <person name="Lipzen A."/>
            <person name="Chen C."/>
            <person name="Yan M."/>
            <person name="Daum C."/>
            <person name="Ng V."/>
            <person name="Clum A."/>
            <person name="Steindorff A."/>
            <person name="Ohm R.A."/>
            <person name="Martin F."/>
            <person name="Silar P."/>
            <person name="Natvig D.O."/>
            <person name="Lalanne C."/>
            <person name="Gautier V."/>
            <person name="Ament-Velasquez S.L."/>
            <person name="Kruys A."/>
            <person name="Hutchinson M.I."/>
            <person name="Powell A.J."/>
            <person name="Barry K."/>
            <person name="Miller A.N."/>
            <person name="Grigoriev I.V."/>
            <person name="Debuchy R."/>
            <person name="Gladieux P."/>
            <person name="Hiltunen Thoren M."/>
            <person name="Johannesson H."/>
        </authorList>
    </citation>
    <scope>NUCLEOTIDE SEQUENCE</scope>
    <source>
        <strain evidence="2">SMH4131-1</strain>
    </source>
</reference>
<keyword evidence="1" id="KW-1133">Transmembrane helix</keyword>
<accession>A0AAE0MIT1</accession>
<sequence length="77" mass="8454">MREIFFSFSSFGLGAAKILLGICMALHGSGNPGGSRMSYVFRYPPFYIIKILPALFGAAHEFAKCCSVFRRDILSLG</sequence>
<protein>
    <submittedName>
        <fullName evidence="2">Uncharacterized protein</fullName>
    </submittedName>
</protein>
<organism evidence="2 3">
    <name type="scientific">Cercophora scortea</name>
    <dbReference type="NCBI Taxonomy" id="314031"/>
    <lineage>
        <taxon>Eukaryota</taxon>
        <taxon>Fungi</taxon>
        <taxon>Dikarya</taxon>
        <taxon>Ascomycota</taxon>
        <taxon>Pezizomycotina</taxon>
        <taxon>Sordariomycetes</taxon>
        <taxon>Sordariomycetidae</taxon>
        <taxon>Sordariales</taxon>
        <taxon>Lasiosphaeriaceae</taxon>
        <taxon>Cercophora</taxon>
    </lineage>
</organism>
<keyword evidence="3" id="KW-1185">Reference proteome</keyword>
<evidence type="ECO:0000256" key="1">
    <source>
        <dbReference type="SAM" id="Phobius"/>
    </source>
</evidence>
<evidence type="ECO:0000313" key="3">
    <source>
        <dbReference type="Proteomes" id="UP001286456"/>
    </source>
</evidence>
<gene>
    <name evidence="2" type="ORF">B0T19DRAFT_417475</name>
</gene>
<comment type="caution">
    <text evidence="2">The sequence shown here is derived from an EMBL/GenBank/DDBJ whole genome shotgun (WGS) entry which is preliminary data.</text>
</comment>
<feature type="transmembrane region" description="Helical" evidence="1">
    <location>
        <begin position="6"/>
        <end position="27"/>
    </location>
</feature>
<dbReference type="AlphaFoldDB" id="A0AAE0MIT1"/>
<dbReference type="EMBL" id="JAUEPO010000002">
    <property type="protein sequence ID" value="KAK3333228.1"/>
    <property type="molecule type" value="Genomic_DNA"/>
</dbReference>
<reference evidence="2" key="2">
    <citation type="submission" date="2023-06" db="EMBL/GenBank/DDBJ databases">
        <authorList>
            <consortium name="Lawrence Berkeley National Laboratory"/>
            <person name="Haridas S."/>
            <person name="Hensen N."/>
            <person name="Bonometti L."/>
            <person name="Westerberg I."/>
            <person name="Brannstrom I.O."/>
            <person name="Guillou S."/>
            <person name="Cros-Aarteil S."/>
            <person name="Calhoun S."/>
            <person name="Kuo A."/>
            <person name="Mondo S."/>
            <person name="Pangilinan J."/>
            <person name="Riley R."/>
            <person name="Labutti K."/>
            <person name="Andreopoulos B."/>
            <person name="Lipzen A."/>
            <person name="Chen C."/>
            <person name="Yanf M."/>
            <person name="Daum C."/>
            <person name="Ng V."/>
            <person name="Clum A."/>
            <person name="Steindorff A."/>
            <person name="Ohm R."/>
            <person name="Martin F."/>
            <person name="Silar P."/>
            <person name="Natvig D."/>
            <person name="Lalanne C."/>
            <person name="Gautier V."/>
            <person name="Ament-Velasquez S.L."/>
            <person name="Kruys A."/>
            <person name="Hutchinson M.I."/>
            <person name="Powell A.J."/>
            <person name="Barry K."/>
            <person name="Miller A.N."/>
            <person name="Grigoriev I.V."/>
            <person name="Debuchy R."/>
            <person name="Gladieux P."/>
            <person name="Thoren M.H."/>
            <person name="Johannesson H."/>
        </authorList>
    </citation>
    <scope>NUCLEOTIDE SEQUENCE</scope>
    <source>
        <strain evidence="2">SMH4131-1</strain>
    </source>
</reference>